<feature type="domain" description="Nephrocystin 3-like N-terminal" evidence="3">
    <location>
        <begin position="103"/>
        <end position="264"/>
    </location>
</feature>
<evidence type="ECO:0000313" key="5">
    <source>
        <dbReference type="Proteomes" id="UP001345013"/>
    </source>
</evidence>
<gene>
    <name evidence="4" type="ORF">LTR24_006571</name>
</gene>
<proteinExistence type="predicted"/>
<feature type="compositionally biased region" description="Basic and acidic residues" evidence="2">
    <location>
        <begin position="737"/>
        <end position="758"/>
    </location>
</feature>
<comment type="caution">
    <text evidence="4">The sequence shown here is derived from an EMBL/GenBank/DDBJ whole genome shotgun (WGS) entry which is preliminary data.</text>
</comment>
<dbReference type="InterPro" id="IPR056884">
    <property type="entry name" value="NPHP3-like_N"/>
</dbReference>
<dbReference type="PANTHER" id="PTHR10039">
    <property type="entry name" value="AMELOGENIN"/>
    <property type="match status" value="1"/>
</dbReference>
<keyword evidence="5" id="KW-1185">Reference proteome</keyword>
<evidence type="ECO:0000313" key="4">
    <source>
        <dbReference type="EMBL" id="KAK5087611.1"/>
    </source>
</evidence>
<sequence>MATVSAQGHHFGPITAQGNSNLTLGNVCIQNILQSGDRVSSNEAKQKAIVSALTYPGMSSRRNQLANCRAKHLDWIWNSKGVRSTSSNPLAVFDDTVRGRCAGFVEWLRNDEPIFWISGKPGSGKSILMNYLSQQHQCKDILLQRGGDKWHVIHFFFDYRSGKNIANSVEGMLRSLLAQLAKASDEVSQYITSTDFGQYLDVDSDNLACDSLQDTIFCSVNTTGGRVCMFIDGLDEFEGVHHVLIERLKELANGRSVKLCVAGRPEPLFQKSFEKMPSIVMQDFNYDTITAYATELLSEPAKYLSDGRFFKHLVRKIAVDSAGVFLWAYLVCNDVLEGMISEEDNDGLQIRIASYPTELDQLYERLLQKSDPRFKPEFMVLLRLIDKPGRFSLVDLNHLCVGMQTLAKQGILDTNPRHYLSLEDFRKRLKSRLGALVDIVDGKAVRLLHKTLHTFLEKSMNWTSNLPSKFQSTYPDEVWFRLSCHILTTSTLSQRLCLEQFVQFAYLLKEKWQQASTTDDGCRTLRTIEEALIRDRGETVRVYSANLNVFPDELATEFDATFKAMLEVESHVRLRLKEPIFEKLALRALVSNAYCLHPTQIVWSGYASLACFCQSGSVDRLLEALPTLWEWIHRWLLEDVMNDEDLSRWPPTYDGRRIPTEPHRSPHRVSLMARVMMPRGERFIEVFGRPAKEHYCPAARSTFDKLQPSVDKDNAVEEEEWRRSRAMRMARLRRAQHHDSGREGYQAKKKKKEEQGREDVDDEIGSYLAE</sequence>
<dbReference type="InterPro" id="IPR027417">
    <property type="entry name" value="P-loop_NTPase"/>
</dbReference>
<evidence type="ECO:0000256" key="2">
    <source>
        <dbReference type="SAM" id="MobiDB-lite"/>
    </source>
</evidence>
<organism evidence="4 5">
    <name type="scientific">Lithohypha guttulata</name>
    <dbReference type="NCBI Taxonomy" id="1690604"/>
    <lineage>
        <taxon>Eukaryota</taxon>
        <taxon>Fungi</taxon>
        <taxon>Dikarya</taxon>
        <taxon>Ascomycota</taxon>
        <taxon>Pezizomycotina</taxon>
        <taxon>Eurotiomycetes</taxon>
        <taxon>Chaetothyriomycetidae</taxon>
        <taxon>Chaetothyriales</taxon>
        <taxon>Trichomeriaceae</taxon>
        <taxon>Lithohypha</taxon>
    </lineage>
</organism>
<dbReference type="Proteomes" id="UP001345013">
    <property type="component" value="Unassembled WGS sequence"/>
</dbReference>
<feature type="region of interest" description="Disordered" evidence="2">
    <location>
        <begin position="728"/>
        <end position="770"/>
    </location>
</feature>
<dbReference type="SUPFAM" id="SSF52540">
    <property type="entry name" value="P-loop containing nucleoside triphosphate hydrolases"/>
    <property type="match status" value="1"/>
</dbReference>
<evidence type="ECO:0000259" key="3">
    <source>
        <dbReference type="Pfam" id="PF24883"/>
    </source>
</evidence>
<dbReference type="EMBL" id="JAVRRG010000086">
    <property type="protein sequence ID" value="KAK5087611.1"/>
    <property type="molecule type" value="Genomic_DNA"/>
</dbReference>
<dbReference type="Gene3D" id="3.40.50.300">
    <property type="entry name" value="P-loop containing nucleotide triphosphate hydrolases"/>
    <property type="match status" value="1"/>
</dbReference>
<accession>A0ABR0K5L7</accession>
<name>A0ABR0K5L7_9EURO</name>
<dbReference type="PANTHER" id="PTHR10039:SF5">
    <property type="entry name" value="NACHT DOMAIN-CONTAINING PROTEIN"/>
    <property type="match status" value="1"/>
</dbReference>
<keyword evidence="1" id="KW-0677">Repeat</keyword>
<protein>
    <recommendedName>
        <fullName evidence="3">Nephrocystin 3-like N-terminal domain-containing protein</fullName>
    </recommendedName>
</protein>
<dbReference type="Pfam" id="PF24883">
    <property type="entry name" value="NPHP3_N"/>
    <property type="match status" value="1"/>
</dbReference>
<reference evidence="4 5" key="1">
    <citation type="submission" date="2023-08" db="EMBL/GenBank/DDBJ databases">
        <title>Black Yeasts Isolated from many extreme environments.</title>
        <authorList>
            <person name="Coleine C."/>
            <person name="Stajich J.E."/>
            <person name="Selbmann L."/>
        </authorList>
    </citation>
    <scope>NUCLEOTIDE SEQUENCE [LARGE SCALE GENOMIC DNA]</scope>
    <source>
        <strain evidence="4 5">CCFEE 5885</strain>
    </source>
</reference>
<evidence type="ECO:0000256" key="1">
    <source>
        <dbReference type="ARBA" id="ARBA00022737"/>
    </source>
</evidence>